<keyword evidence="2" id="KW-0961">Cell wall biogenesis/degradation</keyword>
<keyword evidence="2" id="KW-0735">Signal-anchor</keyword>
<feature type="compositionally biased region" description="Low complexity" evidence="3">
    <location>
        <begin position="94"/>
        <end position="110"/>
    </location>
</feature>
<dbReference type="Gramene" id="TraesROB_scaffold_206890_01G000100.1">
    <property type="protein sequence ID" value="TraesROB_scaffold_206890_01G000100.1"/>
    <property type="gene ID" value="TraesROB_scaffold_206890_01G000100"/>
</dbReference>
<proteinExistence type="inferred from homology"/>
<evidence type="ECO:0000256" key="2">
    <source>
        <dbReference type="RuleBase" id="RU363055"/>
    </source>
</evidence>
<reference evidence="5" key="2">
    <citation type="submission" date="2018-10" db="UniProtKB">
        <authorList>
            <consortium name="EnsemblPlants"/>
        </authorList>
    </citation>
    <scope>IDENTIFICATION</scope>
</reference>
<dbReference type="GO" id="GO:0000139">
    <property type="term" value="C:Golgi membrane"/>
    <property type="evidence" value="ECO:0007669"/>
    <property type="project" value="UniProtKB-SubCell"/>
</dbReference>
<dbReference type="GO" id="GO:0016757">
    <property type="term" value="F:glycosyltransferase activity"/>
    <property type="evidence" value="ECO:0007669"/>
    <property type="project" value="UniProtKB-KW"/>
</dbReference>
<dbReference type="PANTHER" id="PTHR46038">
    <property type="entry name" value="EXPRESSED PROTEIN-RELATED"/>
    <property type="match status" value="1"/>
</dbReference>
<evidence type="ECO:0000259" key="4">
    <source>
        <dbReference type="Pfam" id="PF03407"/>
    </source>
</evidence>
<dbReference type="EnsemblPlants" id="TraesCS4A02G339700.1">
    <property type="protein sequence ID" value="TraesCS4A02G339700.1"/>
    <property type="gene ID" value="TraesCS4A02G339700"/>
</dbReference>
<dbReference type="GeneID" id="123087622"/>
<dbReference type="InterPro" id="IPR005069">
    <property type="entry name" value="Nucl-diP-sugar_transferase"/>
</dbReference>
<keyword evidence="2" id="KW-0812">Transmembrane</keyword>
<keyword evidence="2" id="KW-0808">Transferase</keyword>
<evidence type="ECO:0000313" key="6">
    <source>
        <dbReference type="Proteomes" id="UP000019116"/>
    </source>
</evidence>
<evidence type="ECO:0000313" key="5">
    <source>
        <dbReference type="EnsemblPlants" id="TraesCS4A02G339700.1"/>
    </source>
</evidence>
<keyword evidence="2" id="KW-0328">Glycosyltransferase</keyword>
<dbReference type="Pfam" id="PF03407">
    <property type="entry name" value="Nucleotid_trans"/>
    <property type="match status" value="1"/>
</dbReference>
<dbReference type="GO" id="GO:0071555">
    <property type="term" value="P:cell wall organization"/>
    <property type="evidence" value="ECO:0007669"/>
    <property type="project" value="UniProtKB-KW"/>
</dbReference>
<sequence>MGKVVVAEATARQVASFVLGAAAALTVVMLVQYRAPAAGLSRARTPAHFSGLRSSSDDQHHRRNGTAARAVLHHPSPSIAGSAARDDDHRRRPANATTITKPSSTSTAAAALSHLPGTHRHEEKGAKEEPAEFRGLAAAVARAATDDRTVIITCVNQAWAAPGSLLDLFLESFRIGDGTARLLPHVLVVAMDPGAHARCLAVHQHCYHYTIPGINIDFAAHKYFLSKDYLELVWSKLKLQRRILELGYGFLFTDVDIVWLRDPFKHVTAYADMTVSSDVYFGDPDNLGNFPNTGFFHVKPNPRTIAMTKLWHGGRGKYPGANEQPVFNMMKKQMVAELGLRVQYLNPAYVGGFCSYGKDLGKIVTMHANCCVGIGNKIRDLKNVLGDWRNYTRMPPWERHRAKWTVPGACIRAEKQV</sequence>
<dbReference type="Gramene" id="TraesCLE_scaffold_105162_01G000100.1">
    <property type="protein sequence ID" value="TraesCLE_scaffold_105162_01G000100.1"/>
    <property type="gene ID" value="TraesCLE_scaffold_105162_01G000100"/>
</dbReference>
<dbReference type="PANTHER" id="PTHR46038:SF1">
    <property type="entry name" value="GLYCOSYLTRANSFERASE"/>
    <property type="match status" value="1"/>
</dbReference>
<dbReference type="EC" id="2.4.2.-" evidence="2"/>
<keyword evidence="6" id="KW-1185">Reference proteome</keyword>
<dbReference type="SUPFAM" id="SSF53448">
    <property type="entry name" value="Nucleotide-diphospho-sugar transferases"/>
    <property type="match status" value="1"/>
</dbReference>
<accession>A0A3B6I334</accession>
<dbReference type="Gramene" id="TraesJUL4A03G02179170.1">
    <property type="protein sequence ID" value="TraesJUL4A03G02179170.1"/>
    <property type="gene ID" value="TraesJUL4A03G02179170"/>
</dbReference>
<reference evidence="5" key="1">
    <citation type="submission" date="2018-08" db="EMBL/GenBank/DDBJ databases">
        <authorList>
            <person name="Rossello M."/>
        </authorList>
    </citation>
    <scope>NUCLEOTIDE SEQUENCE [LARGE SCALE GENOMIC DNA]</scope>
    <source>
        <strain evidence="5">cv. Chinese Spring</strain>
    </source>
</reference>
<gene>
    <name evidence="5" type="primary">LOC123087622</name>
</gene>
<dbReference type="AlphaFoldDB" id="A0A3B6I334"/>
<dbReference type="Gramene" id="TraesNOR4A03G02181730.1">
    <property type="protein sequence ID" value="TraesNOR4A03G02181730.1"/>
    <property type="gene ID" value="TraesNOR4A03G02181730"/>
</dbReference>
<feature type="region of interest" description="Disordered" evidence="3">
    <location>
        <begin position="41"/>
        <end position="110"/>
    </location>
</feature>
<dbReference type="Gramene" id="TraesCS4A02G339700.1">
    <property type="protein sequence ID" value="TraesCS4A02G339700.1"/>
    <property type="gene ID" value="TraesCS4A02G339700"/>
</dbReference>
<dbReference type="Gramene" id="TraesCS4A03G0833100.1">
    <property type="protein sequence ID" value="TraesCS4A03G0833100.1.CDS"/>
    <property type="gene ID" value="TraesCS4A03G0833100"/>
</dbReference>
<evidence type="ECO:0000256" key="1">
    <source>
        <dbReference type="ARBA" id="ARBA00007033"/>
    </source>
</evidence>
<comment type="similarity">
    <text evidence="1 2">Belongs to the glycosyltransferase 77 family.</text>
</comment>
<feature type="domain" description="Nucleotide-diphospho-sugar transferase" evidence="4">
    <location>
        <begin position="182"/>
        <end position="381"/>
    </location>
</feature>
<dbReference type="InterPro" id="IPR044821">
    <property type="entry name" value="At1g28695/At4g15970-like"/>
</dbReference>
<dbReference type="Proteomes" id="UP000019116">
    <property type="component" value="Chromosome 4A"/>
</dbReference>
<protein>
    <recommendedName>
        <fullName evidence="2">Glycosyltransferase</fullName>
        <ecNumber evidence="2">2.4.2.-</ecNumber>
    </recommendedName>
</protein>
<dbReference type="KEGG" id="taes:123087622"/>
<dbReference type="STRING" id="4565.A0A3B6I334"/>
<comment type="subcellular location">
    <subcellularLocation>
        <location evidence="2">Golgi apparatus membrane</location>
        <topology evidence="2">Single-pass type II membrane protein</topology>
    </subcellularLocation>
</comment>
<keyword evidence="2" id="KW-0333">Golgi apparatus</keyword>
<name>A0A3B6I334_WHEAT</name>
<dbReference type="InterPro" id="IPR029044">
    <property type="entry name" value="Nucleotide-diphossugar_trans"/>
</dbReference>
<dbReference type="RefSeq" id="XP_044365595.1">
    <property type="nucleotide sequence ID" value="XM_044509660.1"/>
</dbReference>
<evidence type="ECO:0000256" key="3">
    <source>
        <dbReference type="SAM" id="MobiDB-lite"/>
    </source>
</evidence>
<organism evidence="5">
    <name type="scientific">Triticum aestivum</name>
    <name type="common">Wheat</name>
    <dbReference type="NCBI Taxonomy" id="4565"/>
    <lineage>
        <taxon>Eukaryota</taxon>
        <taxon>Viridiplantae</taxon>
        <taxon>Streptophyta</taxon>
        <taxon>Embryophyta</taxon>
        <taxon>Tracheophyta</taxon>
        <taxon>Spermatophyta</taxon>
        <taxon>Magnoliopsida</taxon>
        <taxon>Liliopsida</taxon>
        <taxon>Poales</taxon>
        <taxon>Poaceae</taxon>
        <taxon>BOP clade</taxon>
        <taxon>Pooideae</taxon>
        <taxon>Triticodae</taxon>
        <taxon>Triticeae</taxon>
        <taxon>Triticinae</taxon>
        <taxon>Triticum</taxon>
    </lineage>
</organism>